<protein>
    <submittedName>
        <fullName evidence="6">LysR family transcriptional regulator</fullName>
    </submittedName>
</protein>
<evidence type="ECO:0000313" key="6">
    <source>
        <dbReference type="EMBL" id="TWO69340.1"/>
    </source>
</evidence>
<dbReference type="SUPFAM" id="SSF46785">
    <property type="entry name" value="Winged helix' DNA-binding domain"/>
    <property type="match status" value="1"/>
</dbReference>
<keyword evidence="3" id="KW-0238">DNA-binding</keyword>
<dbReference type="InterPro" id="IPR050950">
    <property type="entry name" value="HTH-type_LysR_regulators"/>
</dbReference>
<dbReference type="Gene3D" id="1.10.10.10">
    <property type="entry name" value="Winged helix-like DNA-binding domain superfamily/Winged helix DNA-binding domain"/>
    <property type="match status" value="1"/>
</dbReference>
<dbReference type="InterPro" id="IPR036390">
    <property type="entry name" value="WH_DNA-bd_sf"/>
</dbReference>
<dbReference type="Pfam" id="PF03466">
    <property type="entry name" value="LysR_substrate"/>
    <property type="match status" value="1"/>
</dbReference>
<dbReference type="SUPFAM" id="SSF53850">
    <property type="entry name" value="Periplasmic binding protein-like II"/>
    <property type="match status" value="1"/>
</dbReference>
<dbReference type="EMBL" id="VOBQ01000015">
    <property type="protein sequence ID" value="TWO69340.1"/>
    <property type="molecule type" value="Genomic_DNA"/>
</dbReference>
<dbReference type="Proteomes" id="UP000318199">
    <property type="component" value="Unassembled WGS sequence"/>
</dbReference>
<evidence type="ECO:0000256" key="1">
    <source>
        <dbReference type="ARBA" id="ARBA00009437"/>
    </source>
</evidence>
<evidence type="ECO:0000256" key="2">
    <source>
        <dbReference type="ARBA" id="ARBA00023015"/>
    </source>
</evidence>
<dbReference type="GO" id="GO:0003677">
    <property type="term" value="F:DNA binding"/>
    <property type="evidence" value="ECO:0007669"/>
    <property type="project" value="UniProtKB-KW"/>
</dbReference>
<evidence type="ECO:0000256" key="3">
    <source>
        <dbReference type="ARBA" id="ARBA00023125"/>
    </source>
</evidence>
<keyword evidence="4" id="KW-0804">Transcription</keyword>
<feature type="domain" description="HTH lysR-type" evidence="5">
    <location>
        <begin position="1"/>
        <end position="59"/>
    </location>
</feature>
<dbReference type="InterPro" id="IPR000847">
    <property type="entry name" value="LysR_HTH_N"/>
</dbReference>
<name>A0A562ZL98_9BURK</name>
<dbReference type="InterPro" id="IPR005119">
    <property type="entry name" value="LysR_subst-bd"/>
</dbReference>
<comment type="similarity">
    <text evidence="1">Belongs to the LysR transcriptional regulatory family.</text>
</comment>
<sequence length="314" mass="34208">MNVLSSLRYLVALSEHRHFARAAEACHITQPALSNALRALEAEYGTQIVRRGRVYAGLTEEGERILLAARRMLHEHELLQQELRARGNEPQGRLRMGVVPTAVSVATRFAVALHELHPGISVTLRSMRSTEIEAGLEDLTLDLGLGFAERVERRPRFRHLPQYEERYFLLMLGDEGQGLRVGAACGWAEAAREPLGLLTPENHHRQVVDAAFRQAGVEAHPVLETDSVTALMLAVTSGSIRCVVPGALAAAAPQGLPLLALPLVRPAIVTPVAFFTLASESDPHALEAALAFAQAAPWRKEVSALAGRLSSFKQ</sequence>
<gene>
    <name evidence="6" type="ORF">FN976_18795</name>
</gene>
<evidence type="ECO:0000313" key="7">
    <source>
        <dbReference type="Proteomes" id="UP000318199"/>
    </source>
</evidence>
<dbReference type="PRINTS" id="PR00039">
    <property type="entry name" value="HTHLYSR"/>
</dbReference>
<evidence type="ECO:0000256" key="4">
    <source>
        <dbReference type="ARBA" id="ARBA00023163"/>
    </source>
</evidence>
<dbReference type="PROSITE" id="PS50931">
    <property type="entry name" value="HTH_LYSR"/>
    <property type="match status" value="1"/>
</dbReference>
<dbReference type="PANTHER" id="PTHR30419:SF31">
    <property type="entry name" value="BLR3139 PROTEIN"/>
    <property type="match status" value="1"/>
</dbReference>
<dbReference type="GO" id="GO:0005829">
    <property type="term" value="C:cytosol"/>
    <property type="evidence" value="ECO:0007669"/>
    <property type="project" value="TreeGrafter"/>
</dbReference>
<dbReference type="OrthoDB" id="9775392at2"/>
<dbReference type="InterPro" id="IPR036388">
    <property type="entry name" value="WH-like_DNA-bd_sf"/>
</dbReference>
<reference evidence="6 7" key="1">
    <citation type="submission" date="2019-07" db="EMBL/GenBank/DDBJ databases">
        <title>Caenimonas sedimenti sp. nov., isolated from activated sludge.</title>
        <authorList>
            <person name="Xu J."/>
        </authorList>
    </citation>
    <scope>NUCLEOTIDE SEQUENCE [LARGE SCALE GENOMIC DNA]</scope>
    <source>
        <strain evidence="6 7">HX-9-20</strain>
    </source>
</reference>
<keyword evidence="2" id="KW-0805">Transcription regulation</keyword>
<dbReference type="GO" id="GO:0003700">
    <property type="term" value="F:DNA-binding transcription factor activity"/>
    <property type="evidence" value="ECO:0007669"/>
    <property type="project" value="InterPro"/>
</dbReference>
<keyword evidence="7" id="KW-1185">Reference proteome</keyword>
<organism evidence="6 7">
    <name type="scientific">Caenimonas sedimenti</name>
    <dbReference type="NCBI Taxonomy" id="2596921"/>
    <lineage>
        <taxon>Bacteria</taxon>
        <taxon>Pseudomonadati</taxon>
        <taxon>Pseudomonadota</taxon>
        <taxon>Betaproteobacteria</taxon>
        <taxon>Burkholderiales</taxon>
        <taxon>Comamonadaceae</taxon>
        <taxon>Caenimonas</taxon>
    </lineage>
</organism>
<accession>A0A562ZL98</accession>
<dbReference type="RefSeq" id="WP_145894599.1">
    <property type="nucleotide sequence ID" value="NZ_VOBQ01000015.1"/>
</dbReference>
<proteinExistence type="inferred from homology"/>
<dbReference type="FunFam" id="1.10.10.10:FF:000001">
    <property type="entry name" value="LysR family transcriptional regulator"/>
    <property type="match status" value="1"/>
</dbReference>
<dbReference type="Gene3D" id="3.40.190.290">
    <property type="match status" value="1"/>
</dbReference>
<comment type="caution">
    <text evidence="6">The sequence shown here is derived from an EMBL/GenBank/DDBJ whole genome shotgun (WGS) entry which is preliminary data.</text>
</comment>
<dbReference type="PANTHER" id="PTHR30419">
    <property type="entry name" value="HTH-TYPE TRANSCRIPTIONAL REGULATOR YBHD"/>
    <property type="match status" value="1"/>
</dbReference>
<dbReference type="Pfam" id="PF00126">
    <property type="entry name" value="HTH_1"/>
    <property type="match status" value="1"/>
</dbReference>
<dbReference type="AlphaFoldDB" id="A0A562ZL98"/>
<evidence type="ECO:0000259" key="5">
    <source>
        <dbReference type="PROSITE" id="PS50931"/>
    </source>
</evidence>